<dbReference type="PANTHER" id="PTHR24421:SF58">
    <property type="entry name" value="SIGNAL TRANSDUCTION HISTIDINE-PROTEIN KINASE_PHOSPHATASE UHPB"/>
    <property type="match status" value="1"/>
</dbReference>
<keyword evidence="22" id="KW-1185">Reference proteome</keyword>
<dbReference type="SMART" id="SM00304">
    <property type="entry name" value="HAMP"/>
    <property type="match status" value="1"/>
</dbReference>
<keyword evidence="10 21" id="KW-0808">Transferase</keyword>
<evidence type="ECO:0000256" key="14">
    <source>
        <dbReference type="ARBA" id="ARBA00023012"/>
    </source>
</evidence>
<evidence type="ECO:0000256" key="5">
    <source>
        <dbReference type="ARBA" id="ARBA00012438"/>
    </source>
</evidence>
<dbReference type="PANTHER" id="PTHR24421">
    <property type="entry name" value="NITRATE/NITRITE SENSOR PROTEIN NARX-RELATED"/>
    <property type="match status" value="1"/>
</dbReference>
<protein>
    <recommendedName>
        <fullName evidence="6">Oxygen sensor histidine kinase NreB</fullName>
        <ecNumber evidence="5">2.7.13.3</ecNumber>
    </recommendedName>
    <alternativeName>
        <fullName evidence="17">Nitrogen regulation protein B</fullName>
    </alternativeName>
</protein>
<dbReference type="InterPro" id="IPR004358">
    <property type="entry name" value="Sig_transdc_His_kin-like_C"/>
</dbReference>
<dbReference type="EC" id="2.7.13.3" evidence="5"/>
<comment type="subcellular location">
    <subcellularLocation>
        <location evidence="4">Cytoplasm</location>
    </subcellularLocation>
    <subcellularLocation>
        <location evidence="3">Membrane</location>
    </subcellularLocation>
</comment>
<dbReference type="GO" id="GO:0004673">
    <property type="term" value="F:protein histidine kinase activity"/>
    <property type="evidence" value="ECO:0007669"/>
    <property type="project" value="UniProtKB-EC"/>
</dbReference>
<dbReference type="InterPro" id="IPR032244">
    <property type="entry name" value="LapD_MoxY_N"/>
</dbReference>
<evidence type="ECO:0000256" key="10">
    <source>
        <dbReference type="ARBA" id="ARBA00022679"/>
    </source>
</evidence>
<evidence type="ECO:0000256" key="18">
    <source>
        <dbReference type="SAM" id="Phobius"/>
    </source>
</evidence>
<keyword evidence="8" id="KW-0963">Cytoplasm</keyword>
<dbReference type="PRINTS" id="PR00344">
    <property type="entry name" value="BCTRLSENSOR"/>
</dbReference>
<comment type="cofactor">
    <cofactor evidence="2">
        <name>[4Fe-4S] cluster</name>
        <dbReference type="ChEBI" id="CHEBI:49883"/>
    </cofactor>
</comment>
<dbReference type="InterPro" id="IPR003660">
    <property type="entry name" value="HAMP_dom"/>
</dbReference>
<keyword evidence="7" id="KW-0004">4Fe-4S</keyword>
<keyword evidence="14" id="KW-0902">Two-component regulatory system</keyword>
<evidence type="ECO:0000256" key="9">
    <source>
        <dbReference type="ARBA" id="ARBA00022553"/>
    </source>
</evidence>
<evidence type="ECO:0000313" key="22">
    <source>
        <dbReference type="Proteomes" id="UP001549145"/>
    </source>
</evidence>
<name>A0ABV2L8R0_9HYPH</name>
<dbReference type="InterPro" id="IPR036890">
    <property type="entry name" value="HATPase_C_sf"/>
</dbReference>
<keyword evidence="9" id="KW-0597">Phosphoprotein</keyword>
<evidence type="ECO:0000256" key="6">
    <source>
        <dbReference type="ARBA" id="ARBA00017322"/>
    </source>
</evidence>
<evidence type="ECO:0000256" key="3">
    <source>
        <dbReference type="ARBA" id="ARBA00004370"/>
    </source>
</evidence>
<evidence type="ECO:0000256" key="12">
    <source>
        <dbReference type="ARBA" id="ARBA00022777"/>
    </source>
</evidence>
<gene>
    <name evidence="21" type="ORF">ABID43_002664</name>
</gene>
<dbReference type="RefSeq" id="WP_238276456.1">
    <property type="nucleotide sequence ID" value="NZ_BPQL01000016.1"/>
</dbReference>
<dbReference type="SMART" id="SM00387">
    <property type="entry name" value="HATPase_c"/>
    <property type="match status" value="1"/>
</dbReference>
<dbReference type="EMBL" id="JBEPMM010000006">
    <property type="protein sequence ID" value="MET3693120.1"/>
    <property type="molecule type" value="Genomic_DNA"/>
</dbReference>
<dbReference type="PROSITE" id="PS50109">
    <property type="entry name" value="HIS_KIN"/>
    <property type="match status" value="1"/>
</dbReference>
<evidence type="ECO:0000256" key="15">
    <source>
        <dbReference type="ARBA" id="ARBA00023014"/>
    </source>
</evidence>
<keyword evidence="18" id="KW-1133">Transmembrane helix</keyword>
<dbReference type="Pfam" id="PF02518">
    <property type="entry name" value="HATPase_c"/>
    <property type="match status" value="1"/>
</dbReference>
<evidence type="ECO:0000256" key="1">
    <source>
        <dbReference type="ARBA" id="ARBA00000085"/>
    </source>
</evidence>
<dbReference type="InterPro" id="IPR005467">
    <property type="entry name" value="His_kinase_dom"/>
</dbReference>
<organism evidence="21 22">
    <name type="scientific">Methylobacterium goesingense</name>
    <dbReference type="NCBI Taxonomy" id="243690"/>
    <lineage>
        <taxon>Bacteria</taxon>
        <taxon>Pseudomonadati</taxon>
        <taxon>Pseudomonadota</taxon>
        <taxon>Alphaproteobacteria</taxon>
        <taxon>Hyphomicrobiales</taxon>
        <taxon>Methylobacteriaceae</taxon>
        <taxon>Methylobacterium</taxon>
    </lineage>
</organism>
<dbReference type="SUPFAM" id="SSF55874">
    <property type="entry name" value="ATPase domain of HSP90 chaperone/DNA topoisomerase II/histidine kinase"/>
    <property type="match status" value="1"/>
</dbReference>
<keyword evidence="11" id="KW-0479">Metal-binding</keyword>
<keyword evidence="13" id="KW-0408">Iron</keyword>
<dbReference type="PROSITE" id="PS50885">
    <property type="entry name" value="HAMP"/>
    <property type="match status" value="1"/>
</dbReference>
<dbReference type="Gene3D" id="1.20.5.1930">
    <property type="match status" value="1"/>
</dbReference>
<keyword evidence="18" id="KW-0472">Membrane</keyword>
<comment type="catalytic activity">
    <reaction evidence="1">
        <text>ATP + protein L-histidine = ADP + protein N-phospho-L-histidine.</text>
        <dbReference type="EC" id="2.7.13.3"/>
    </reaction>
</comment>
<dbReference type="Pfam" id="PF00672">
    <property type="entry name" value="HAMP"/>
    <property type="match status" value="1"/>
</dbReference>
<evidence type="ECO:0000256" key="7">
    <source>
        <dbReference type="ARBA" id="ARBA00022485"/>
    </source>
</evidence>
<dbReference type="InterPro" id="IPR011712">
    <property type="entry name" value="Sig_transdc_His_kin_sub3_dim/P"/>
</dbReference>
<dbReference type="CDD" id="cd16917">
    <property type="entry name" value="HATPase_UhpB-NarQ-NarX-like"/>
    <property type="match status" value="1"/>
</dbReference>
<dbReference type="InterPro" id="IPR050482">
    <property type="entry name" value="Sensor_HK_TwoCompSys"/>
</dbReference>
<evidence type="ECO:0000256" key="8">
    <source>
        <dbReference type="ARBA" id="ARBA00022490"/>
    </source>
</evidence>
<dbReference type="Gene3D" id="6.10.340.10">
    <property type="match status" value="1"/>
</dbReference>
<evidence type="ECO:0000256" key="13">
    <source>
        <dbReference type="ARBA" id="ARBA00023004"/>
    </source>
</evidence>
<evidence type="ECO:0000256" key="17">
    <source>
        <dbReference type="ARBA" id="ARBA00030800"/>
    </source>
</evidence>
<keyword evidence="15" id="KW-0411">Iron-sulfur</keyword>
<sequence length="490" mass="53485">MAARPPWRGPTRRTPDPARTGWASWLNWSSWPTRARMIALVLAIDVLAALVSCAVIVLNARSAVEVEMQAAMSNVELLVSDTIDLAQNEAPSGILQTLNLRIHDLRHVRVTVLDASGKVVPSGFGRLRRDQHVSPDWFAVLIAPSIREHDLPIVARGARIGTARITTQPRDEIDEVWGYAVSLSLTSFSLSLGLLVALTVAFGRVLAPLTRLADGLTQLERQDYTARLEPPASRELAIIARRFNSVAQALAETRAANGRLNRQLLSAQDDERRRTALELHDEFGPCLFALEANAASVIRMAEAEAPPDRERLKQRAQEIASIVGQVQVQNRDLLNRLRPHALGQVPLADCLELLLRDFRRRHAGTRFAGTFDGLARGYGDVTDLTVFRCIQESMTNAVRHGRASNVTVRAQDEAESGAASGRALRITIRDDGAGVPEDHGLGLGLSGMRERVEALGGTFGLDNGQPGAVVRIMIPLDREPDTDTSSNARA</sequence>
<evidence type="ECO:0000256" key="4">
    <source>
        <dbReference type="ARBA" id="ARBA00004496"/>
    </source>
</evidence>
<reference evidence="21 22" key="1">
    <citation type="submission" date="2024-06" db="EMBL/GenBank/DDBJ databases">
        <title>Genomic Encyclopedia of Type Strains, Phase IV (KMG-IV): sequencing the most valuable type-strain genomes for metagenomic binning, comparative biology and taxonomic classification.</title>
        <authorList>
            <person name="Goeker M."/>
        </authorList>
    </citation>
    <scope>NUCLEOTIDE SEQUENCE [LARGE SCALE GENOMIC DNA]</scope>
    <source>
        <strain evidence="21 22">DSM 21331</strain>
    </source>
</reference>
<dbReference type="Pfam" id="PF07730">
    <property type="entry name" value="HisKA_3"/>
    <property type="match status" value="1"/>
</dbReference>
<dbReference type="InterPro" id="IPR003594">
    <property type="entry name" value="HATPase_dom"/>
</dbReference>
<dbReference type="Proteomes" id="UP001549145">
    <property type="component" value="Unassembled WGS sequence"/>
</dbReference>
<feature type="domain" description="Histidine kinase" evidence="19">
    <location>
        <begin position="390"/>
        <end position="478"/>
    </location>
</feature>
<feature type="transmembrane region" description="Helical" evidence="18">
    <location>
        <begin position="37"/>
        <end position="58"/>
    </location>
</feature>
<evidence type="ECO:0000256" key="16">
    <source>
        <dbReference type="ARBA" id="ARBA00024827"/>
    </source>
</evidence>
<feature type="transmembrane region" description="Helical" evidence="18">
    <location>
        <begin position="176"/>
        <end position="202"/>
    </location>
</feature>
<evidence type="ECO:0000256" key="11">
    <source>
        <dbReference type="ARBA" id="ARBA00022723"/>
    </source>
</evidence>
<comment type="function">
    <text evidence="16">Member of the two-component regulatory system NreB/NreC involved in the control of dissimilatory nitrate/nitrite reduction in response to oxygen. NreB functions as a direct oxygen sensor histidine kinase which is autophosphorylated, in the absence of oxygen, probably at the conserved histidine residue, and transfers its phosphate group probably to a conserved aspartate residue of NreC. NreB/NreC activates the expression of the nitrate (narGHJI) and nitrite (nir) reductase operons, as well as the putative nitrate transporter gene narT.</text>
</comment>
<comment type="caution">
    <text evidence="21">The sequence shown here is derived from an EMBL/GenBank/DDBJ whole genome shotgun (WGS) entry which is preliminary data.</text>
</comment>
<accession>A0ABV2L8R0</accession>
<evidence type="ECO:0000259" key="19">
    <source>
        <dbReference type="PROSITE" id="PS50109"/>
    </source>
</evidence>
<keyword evidence="12 21" id="KW-0418">Kinase</keyword>
<feature type="domain" description="HAMP" evidence="20">
    <location>
        <begin position="203"/>
        <end position="255"/>
    </location>
</feature>
<evidence type="ECO:0000313" key="21">
    <source>
        <dbReference type="EMBL" id="MET3693120.1"/>
    </source>
</evidence>
<dbReference type="Pfam" id="PF16448">
    <property type="entry name" value="LapD_MoxY_N"/>
    <property type="match status" value="1"/>
</dbReference>
<proteinExistence type="predicted"/>
<keyword evidence="18" id="KW-0812">Transmembrane</keyword>
<dbReference type="Gene3D" id="3.30.565.10">
    <property type="entry name" value="Histidine kinase-like ATPase, C-terminal domain"/>
    <property type="match status" value="1"/>
</dbReference>
<evidence type="ECO:0000256" key="2">
    <source>
        <dbReference type="ARBA" id="ARBA00001966"/>
    </source>
</evidence>
<dbReference type="CDD" id="cd06225">
    <property type="entry name" value="HAMP"/>
    <property type="match status" value="1"/>
</dbReference>
<evidence type="ECO:0000259" key="20">
    <source>
        <dbReference type="PROSITE" id="PS50885"/>
    </source>
</evidence>